<gene>
    <name evidence="2" type="ORF">K432DRAFT_425574</name>
</gene>
<sequence length="432" mass="49837">MGYFEFVCQLCGVSFAISRIRRPDEPQSAAWDYSKTSFVSQDGRGYLADTCGKHSGCKLMLHHTDSETLELVDDWRDGMDEQFNGESEHIAGPGCVCRQGYSGWRIGVEEMRGCRDVQALVRKEEGWEAEEGDQEWEREGGLFLTGVGDGSPDMSPLMDISPVRHGVDEVWISNTTWIDDDNAGLPFHPTCFEIFKKISIERMGRVDVHGLWMWRQLEGQYEDLFEKFPRHPAVKIGNEQWWNHEPGDEFLAANPVDIPGLAVLLDGLRRTTQSVEGMRPWNVNDGVFLRNYKGPEDAYATLHCTFPPCPPSPSDPFTKLPTELAYMVANYLSSKDIAHLRLVTKTFLQLPNIMFRGFLLQDMPWLWEAREFPQAEMDWFQLYRMVKVSWGNLAGLRNRKRIWRDVWEVVGRIERFREQGKIREDDLNVMDV</sequence>
<feature type="domain" description="F-box" evidence="1">
    <location>
        <begin position="314"/>
        <end position="358"/>
    </location>
</feature>
<dbReference type="InterPro" id="IPR036047">
    <property type="entry name" value="F-box-like_dom_sf"/>
</dbReference>
<dbReference type="AlphaFoldDB" id="A0A8E2EAZ6"/>
<proteinExistence type="predicted"/>
<dbReference type="InterPro" id="IPR001810">
    <property type="entry name" value="F-box_dom"/>
</dbReference>
<organism evidence="2 3">
    <name type="scientific">Lepidopterella palustris CBS 459.81</name>
    <dbReference type="NCBI Taxonomy" id="1314670"/>
    <lineage>
        <taxon>Eukaryota</taxon>
        <taxon>Fungi</taxon>
        <taxon>Dikarya</taxon>
        <taxon>Ascomycota</taxon>
        <taxon>Pezizomycotina</taxon>
        <taxon>Dothideomycetes</taxon>
        <taxon>Pleosporomycetidae</taxon>
        <taxon>Mytilinidiales</taxon>
        <taxon>Argynnaceae</taxon>
        <taxon>Lepidopterella</taxon>
    </lineage>
</organism>
<dbReference type="Proteomes" id="UP000250266">
    <property type="component" value="Unassembled WGS sequence"/>
</dbReference>
<protein>
    <recommendedName>
        <fullName evidence="1">F-box domain-containing protein</fullName>
    </recommendedName>
</protein>
<dbReference type="EMBL" id="KV744950">
    <property type="protein sequence ID" value="OCK80676.1"/>
    <property type="molecule type" value="Genomic_DNA"/>
</dbReference>
<accession>A0A8E2EAZ6</accession>
<dbReference type="OrthoDB" id="40579at2759"/>
<dbReference type="PROSITE" id="PS50181">
    <property type="entry name" value="FBOX"/>
    <property type="match status" value="1"/>
</dbReference>
<evidence type="ECO:0000259" key="1">
    <source>
        <dbReference type="PROSITE" id="PS50181"/>
    </source>
</evidence>
<reference evidence="2 3" key="1">
    <citation type="journal article" date="2016" name="Nat. Commun.">
        <title>Ectomycorrhizal ecology is imprinted in the genome of the dominant symbiotic fungus Cenococcum geophilum.</title>
        <authorList>
            <consortium name="DOE Joint Genome Institute"/>
            <person name="Peter M."/>
            <person name="Kohler A."/>
            <person name="Ohm R.A."/>
            <person name="Kuo A."/>
            <person name="Krutzmann J."/>
            <person name="Morin E."/>
            <person name="Arend M."/>
            <person name="Barry K.W."/>
            <person name="Binder M."/>
            <person name="Choi C."/>
            <person name="Clum A."/>
            <person name="Copeland A."/>
            <person name="Grisel N."/>
            <person name="Haridas S."/>
            <person name="Kipfer T."/>
            <person name="LaButti K."/>
            <person name="Lindquist E."/>
            <person name="Lipzen A."/>
            <person name="Maire R."/>
            <person name="Meier B."/>
            <person name="Mihaltcheva S."/>
            <person name="Molinier V."/>
            <person name="Murat C."/>
            <person name="Poggeler S."/>
            <person name="Quandt C.A."/>
            <person name="Sperisen C."/>
            <person name="Tritt A."/>
            <person name="Tisserant E."/>
            <person name="Crous P.W."/>
            <person name="Henrissat B."/>
            <person name="Nehls U."/>
            <person name="Egli S."/>
            <person name="Spatafora J.W."/>
            <person name="Grigoriev I.V."/>
            <person name="Martin F.M."/>
        </authorList>
    </citation>
    <scope>NUCLEOTIDE SEQUENCE [LARGE SCALE GENOMIC DNA]</scope>
    <source>
        <strain evidence="2 3">CBS 459.81</strain>
    </source>
</reference>
<evidence type="ECO:0000313" key="3">
    <source>
        <dbReference type="Proteomes" id="UP000250266"/>
    </source>
</evidence>
<evidence type="ECO:0000313" key="2">
    <source>
        <dbReference type="EMBL" id="OCK80676.1"/>
    </source>
</evidence>
<name>A0A8E2EAZ6_9PEZI</name>
<keyword evidence="3" id="KW-1185">Reference proteome</keyword>
<dbReference type="SUPFAM" id="SSF81383">
    <property type="entry name" value="F-box domain"/>
    <property type="match status" value="1"/>
</dbReference>